<gene>
    <name evidence="1" type="ORF">S03H2_55249</name>
</gene>
<protein>
    <submittedName>
        <fullName evidence="1">Uncharacterized protein</fullName>
    </submittedName>
</protein>
<dbReference type="EMBL" id="BARU01035278">
    <property type="protein sequence ID" value="GAH73238.1"/>
    <property type="molecule type" value="Genomic_DNA"/>
</dbReference>
<sequence>MNVKFEINDIDALARLGSIKLNNKEMLTPNLFPVVHPYKILFPLSI</sequence>
<dbReference type="GO" id="GO:0006400">
    <property type="term" value="P:tRNA modification"/>
    <property type="evidence" value="ECO:0007669"/>
    <property type="project" value="InterPro"/>
</dbReference>
<evidence type="ECO:0000313" key="1">
    <source>
        <dbReference type="EMBL" id="GAH73238.1"/>
    </source>
</evidence>
<organism evidence="1">
    <name type="scientific">marine sediment metagenome</name>
    <dbReference type="NCBI Taxonomy" id="412755"/>
    <lineage>
        <taxon>unclassified sequences</taxon>
        <taxon>metagenomes</taxon>
        <taxon>ecological metagenomes</taxon>
    </lineage>
</organism>
<dbReference type="SUPFAM" id="SSF51713">
    <property type="entry name" value="tRNA-guanine transglycosylase"/>
    <property type="match status" value="1"/>
</dbReference>
<dbReference type="InterPro" id="IPR036511">
    <property type="entry name" value="TGT-like_sf"/>
</dbReference>
<accession>X1JTV4</accession>
<proteinExistence type="predicted"/>
<name>X1JTV4_9ZZZZ</name>
<dbReference type="AlphaFoldDB" id="X1JTV4"/>
<comment type="caution">
    <text evidence="1">The sequence shown here is derived from an EMBL/GenBank/DDBJ whole genome shotgun (WGS) entry which is preliminary data.</text>
</comment>
<reference evidence="1" key="1">
    <citation type="journal article" date="2014" name="Front. Microbiol.">
        <title>High frequency of phylogenetically diverse reductive dehalogenase-homologous genes in deep subseafloor sedimentary metagenomes.</title>
        <authorList>
            <person name="Kawai M."/>
            <person name="Futagami T."/>
            <person name="Toyoda A."/>
            <person name="Takaki Y."/>
            <person name="Nishi S."/>
            <person name="Hori S."/>
            <person name="Arai W."/>
            <person name="Tsubouchi T."/>
            <person name="Morono Y."/>
            <person name="Uchiyama I."/>
            <person name="Ito T."/>
            <person name="Fujiyama A."/>
            <person name="Inagaki F."/>
            <person name="Takami H."/>
        </authorList>
    </citation>
    <scope>NUCLEOTIDE SEQUENCE</scope>
    <source>
        <strain evidence="1">Expedition CK06-06</strain>
    </source>
</reference>